<dbReference type="AlphaFoldDB" id="A0A9P6NGN9"/>
<feature type="non-terminal residue" evidence="1">
    <location>
        <position position="1"/>
    </location>
</feature>
<protein>
    <submittedName>
        <fullName evidence="1">Uncharacterized protein</fullName>
    </submittedName>
</protein>
<dbReference type="EMBL" id="MU167258">
    <property type="protein sequence ID" value="KAG0146606.1"/>
    <property type="molecule type" value="Genomic_DNA"/>
</dbReference>
<dbReference type="Proteomes" id="UP000886653">
    <property type="component" value="Unassembled WGS sequence"/>
</dbReference>
<dbReference type="OrthoDB" id="2506173at2759"/>
<evidence type="ECO:0000313" key="1">
    <source>
        <dbReference type="EMBL" id="KAG0146606.1"/>
    </source>
</evidence>
<proteinExistence type="predicted"/>
<name>A0A9P6NGN9_9BASI</name>
<comment type="caution">
    <text evidence="1">The sequence shown here is derived from an EMBL/GenBank/DDBJ whole genome shotgun (WGS) entry which is preliminary data.</text>
</comment>
<sequence length="191" mass="22409">SQKGYNFYKNLIKNHNRTIKDELARVLKWTNGAPEHLPKYIDAKAYGDKELSRIVHNIFPYRGADTESHMTMFTWVPVVNRAGFECKDNEKFPSEEYTKSEKFEALLEYVEKVNLVGYVGQDITKAKKLGPCKRYHPEGKPYVASNGLEITQEEGWEANQWAGRHFNKFLKDHFPIQFYEVMWIRRPSADE</sequence>
<keyword evidence="2" id="KW-1185">Reference proteome</keyword>
<organism evidence="1 2">
    <name type="scientific">Cronartium quercuum f. sp. fusiforme G11</name>
    <dbReference type="NCBI Taxonomy" id="708437"/>
    <lineage>
        <taxon>Eukaryota</taxon>
        <taxon>Fungi</taxon>
        <taxon>Dikarya</taxon>
        <taxon>Basidiomycota</taxon>
        <taxon>Pucciniomycotina</taxon>
        <taxon>Pucciniomycetes</taxon>
        <taxon>Pucciniales</taxon>
        <taxon>Coleosporiaceae</taxon>
        <taxon>Cronartium</taxon>
    </lineage>
</organism>
<gene>
    <name evidence="1" type="ORF">CROQUDRAFT_44130</name>
</gene>
<reference evidence="1" key="1">
    <citation type="submission" date="2013-11" db="EMBL/GenBank/DDBJ databases">
        <title>Genome sequence of the fusiform rust pathogen reveals effectors for host alternation and coevolution with pine.</title>
        <authorList>
            <consortium name="DOE Joint Genome Institute"/>
            <person name="Smith K."/>
            <person name="Pendleton A."/>
            <person name="Kubisiak T."/>
            <person name="Anderson C."/>
            <person name="Salamov A."/>
            <person name="Aerts A."/>
            <person name="Riley R."/>
            <person name="Clum A."/>
            <person name="Lindquist E."/>
            <person name="Ence D."/>
            <person name="Campbell M."/>
            <person name="Kronenberg Z."/>
            <person name="Feau N."/>
            <person name="Dhillon B."/>
            <person name="Hamelin R."/>
            <person name="Burleigh J."/>
            <person name="Smith J."/>
            <person name="Yandell M."/>
            <person name="Nelson C."/>
            <person name="Grigoriev I."/>
            <person name="Davis J."/>
        </authorList>
    </citation>
    <scope>NUCLEOTIDE SEQUENCE</scope>
    <source>
        <strain evidence="1">G11</strain>
    </source>
</reference>
<evidence type="ECO:0000313" key="2">
    <source>
        <dbReference type="Proteomes" id="UP000886653"/>
    </source>
</evidence>
<accession>A0A9P6NGN9</accession>